<dbReference type="Pfam" id="PF00534">
    <property type="entry name" value="Glycos_transf_1"/>
    <property type="match status" value="1"/>
</dbReference>
<evidence type="ECO:0000256" key="1">
    <source>
        <dbReference type="ARBA" id="ARBA00009481"/>
    </source>
</evidence>
<proteinExistence type="inferred from homology"/>
<dbReference type="OrthoDB" id="9790710at2"/>
<keyword evidence="6" id="KW-0119">Carbohydrate metabolism</keyword>
<evidence type="ECO:0000256" key="4">
    <source>
        <dbReference type="ARBA" id="ARBA00022676"/>
    </source>
</evidence>
<dbReference type="RefSeq" id="WP_045365163.1">
    <property type="nucleotide sequence ID" value="NZ_AP014648.1"/>
</dbReference>
<feature type="domain" description="Glycosyl transferase family 1" evidence="7">
    <location>
        <begin position="380"/>
        <end position="465"/>
    </location>
</feature>
<organism evidence="9 10">
    <name type="scientific">Methyloceanibacter caenitepidi</name>
    <dbReference type="NCBI Taxonomy" id="1384459"/>
    <lineage>
        <taxon>Bacteria</taxon>
        <taxon>Pseudomonadati</taxon>
        <taxon>Pseudomonadota</taxon>
        <taxon>Alphaproteobacteria</taxon>
        <taxon>Hyphomicrobiales</taxon>
        <taxon>Hyphomicrobiaceae</taxon>
        <taxon>Methyloceanibacter</taxon>
    </lineage>
</organism>
<dbReference type="AlphaFoldDB" id="A0A0A8K1S3"/>
<feature type="domain" description="Trehalose synthase N-terminal" evidence="8">
    <location>
        <begin position="47"/>
        <end position="197"/>
    </location>
</feature>
<comment type="similarity">
    <text evidence="1">Belongs to the glycosyltransferase group 1 family. Glycosyltransferase 4 subfamily.</text>
</comment>
<evidence type="ECO:0000259" key="8">
    <source>
        <dbReference type="Pfam" id="PF21269"/>
    </source>
</evidence>
<dbReference type="InterPro" id="IPR001296">
    <property type="entry name" value="Glyco_trans_1"/>
</dbReference>
<evidence type="ECO:0000256" key="5">
    <source>
        <dbReference type="ARBA" id="ARBA00022679"/>
    </source>
</evidence>
<comment type="subunit">
    <text evidence="2">Homodimer.</text>
</comment>
<reference evidence="9 10" key="1">
    <citation type="submission" date="2014-09" db="EMBL/GenBank/DDBJ databases">
        <title>Genome sequencing of Methyloceanibacter caenitepidi Gela4.</title>
        <authorList>
            <person name="Takeuchi M."/>
            <person name="Susumu S."/>
            <person name="Kamagata Y."/>
            <person name="Oshima K."/>
            <person name="Hattori M."/>
            <person name="Iwasaki W."/>
        </authorList>
    </citation>
    <scope>NUCLEOTIDE SEQUENCE [LARGE SCALE GENOMIC DNA]</scope>
    <source>
        <strain evidence="9 10">Gela4</strain>
    </source>
</reference>
<dbReference type="Gene3D" id="3.40.50.2000">
    <property type="entry name" value="Glycogen Phosphorylase B"/>
    <property type="match status" value="2"/>
</dbReference>
<sequence>MVQIVEPRHPVSLADYESVADLSATVRSLRQEAESRLAGFDGRRLVMVNSTAQGGGVAEMLPPLLTILRELGVDAHWLVIETQEQAFFRLTKNLHNLIHGAGDPNLGAPDHAVYDRVSAENAAAMEDFLQPGDVLVVHDPQPMGAGALLREKMDIAAIWRCHIGLDRETAETRAAWGFLDPYLKPYDHAVFTAPEYIPGVLAGRATIIHPAIDPLSHKNRHLQVHDLVGILANSALVKPWGPVMSPAYSEPARRLQADGDWAPATEPEDFGLLFRPIVTQISRWDRLKGFFPLMEGFVSLKHGIEARTDLDEHHLRALQLARLVLAGPDPASVDDDPEGKEVLSELCAAYSCLPPHLQADIAIVSLPMSSKENNALIVNALQCCSDIVVQNSIQEGFGLTVTEPMWKRAAVMGSSAVGIKQQIRPDLDGLLIKHPGDPGEIADGLDALLSDEAKRAALGRSARQRVHDNFLVFAQVKSWLELLTNTTAACWPNCD</sequence>
<dbReference type="GO" id="GO:0006006">
    <property type="term" value="P:glucose metabolic process"/>
    <property type="evidence" value="ECO:0007669"/>
    <property type="project" value="UniProtKB-KW"/>
</dbReference>
<dbReference type="Proteomes" id="UP000031643">
    <property type="component" value="Chromosome"/>
</dbReference>
<dbReference type="STRING" id="1384459.GL4_1007"/>
<protein>
    <submittedName>
        <fullName evidence="9">Trehalose synthase</fullName>
    </submittedName>
</protein>
<dbReference type="Pfam" id="PF21269">
    <property type="entry name" value="TreT_GT1"/>
    <property type="match status" value="1"/>
</dbReference>
<dbReference type="SUPFAM" id="SSF53756">
    <property type="entry name" value="UDP-Glycosyltransferase/glycogen phosphorylase"/>
    <property type="match status" value="1"/>
</dbReference>
<dbReference type="HOGENOM" id="CLU_045353_0_0_5"/>
<accession>A0A0A8K1S3</accession>
<dbReference type="PANTHER" id="PTHR47779">
    <property type="entry name" value="SYNTHASE (CCG-9), PUTATIVE (AFU_ORTHOLOGUE AFUA_3G12100)-RELATED"/>
    <property type="match status" value="1"/>
</dbReference>
<evidence type="ECO:0000259" key="7">
    <source>
        <dbReference type="Pfam" id="PF00534"/>
    </source>
</evidence>
<dbReference type="EMBL" id="AP014648">
    <property type="protein sequence ID" value="BAQ16467.1"/>
    <property type="molecule type" value="Genomic_DNA"/>
</dbReference>
<evidence type="ECO:0000256" key="2">
    <source>
        <dbReference type="ARBA" id="ARBA00011738"/>
    </source>
</evidence>
<dbReference type="PANTHER" id="PTHR47779:SF1">
    <property type="entry name" value="SYNTHASE (CCG-9), PUTATIVE (AFU_ORTHOLOGUE AFUA_3G12100)-RELATED"/>
    <property type="match status" value="1"/>
</dbReference>
<evidence type="ECO:0000256" key="6">
    <source>
        <dbReference type="ARBA" id="ARBA00023277"/>
    </source>
</evidence>
<evidence type="ECO:0000256" key="3">
    <source>
        <dbReference type="ARBA" id="ARBA00022526"/>
    </source>
</evidence>
<gene>
    <name evidence="9" type="ORF">GL4_1007</name>
</gene>
<name>A0A0A8K1S3_9HYPH</name>
<evidence type="ECO:0000313" key="10">
    <source>
        <dbReference type="Proteomes" id="UP000031643"/>
    </source>
</evidence>
<keyword evidence="5" id="KW-0808">Transferase</keyword>
<dbReference type="KEGG" id="mcg:GL4_1007"/>
<keyword evidence="4" id="KW-0328">Glycosyltransferase</keyword>
<dbReference type="GO" id="GO:0016757">
    <property type="term" value="F:glycosyltransferase activity"/>
    <property type="evidence" value="ECO:0007669"/>
    <property type="project" value="UniProtKB-KW"/>
</dbReference>
<keyword evidence="3" id="KW-0313">Glucose metabolism</keyword>
<dbReference type="InterPro" id="IPR052078">
    <property type="entry name" value="Trehalose_Metab_GTase"/>
</dbReference>
<dbReference type="InterPro" id="IPR049438">
    <property type="entry name" value="TreT_GT1"/>
</dbReference>
<evidence type="ECO:0000313" key="9">
    <source>
        <dbReference type="EMBL" id="BAQ16467.1"/>
    </source>
</evidence>
<keyword evidence="10" id="KW-1185">Reference proteome</keyword>